<protein>
    <submittedName>
        <fullName evidence="1">Uncharacterized protein</fullName>
    </submittedName>
</protein>
<dbReference type="HOGENOM" id="CLU_1415383_0_0_1"/>
<reference evidence="1 2" key="1">
    <citation type="submission" date="2014-04" db="EMBL/GenBank/DDBJ databases">
        <authorList>
            <consortium name="DOE Joint Genome Institute"/>
            <person name="Kuo A."/>
            <person name="Kohler A."/>
            <person name="Nagy L.G."/>
            <person name="Floudas D."/>
            <person name="Copeland A."/>
            <person name="Barry K.W."/>
            <person name="Cichocki N."/>
            <person name="Veneault-Fourrey C."/>
            <person name="LaButti K."/>
            <person name="Lindquist E.A."/>
            <person name="Lipzen A."/>
            <person name="Lundell T."/>
            <person name="Morin E."/>
            <person name="Murat C."/>
            <person name="Sun H."/>
            <person name="Tunlid A."/>
            <person name="Henrissat B."/>
            <person name="Grigoriev I.V."/>
            <person name="Hibbett D.S."/>
            <person name="Martin F."/>
            <person name="Nordberg H.P."/>
            <person name="Cantor M.N."/>
            <person name="Hua S.X."/>
        </authorList>
    </citation>
    <scope>NUCLEOTIDE SEQUENCE [LARGE SCALE GENOMIC DNA]</scope>
    <source>
        <strain evidence="1 2">LaAM-08-1</strain>
    </source>
</reference>
<accession>A0A0C9X454</accession>
<evidence type="ECO:0000313" key="1">
    <source>
        <dbReference type="EMBL" id="KIJ92436.1"/>
    </source>
</evidence>
<dbReference type="AlphaFoldDB" id="A0A0C9X454"/>
<organism evidence="1 2">
    <name type="scientific">Laccaria amethystina LaAM-08-1</name>
    <dbReference type="NCBI Taxonomy" id="1095629"/>
    <lineage>
        <taxon>Eukaryota</taxon>
        <taxon>Fungi</taxon>
        <taxon>Dikarya</taxon>
        <taxon>Basidiomycota</taxon>
        <taxon>Agaricomycotina</taxon>
        <taxon>Agaricomycetes</taxon>
        <taxon>Agaricomycetidae</taxon>
        <taxon>Agaricales</taxon>
        <taxon>Agaricineae</taxon>
        <taxon>Hydnangiaceae</taxon>
        <taxon>Laccaria</taxon>
    </lineage>
</organism>
<sequence>MYFTLLASTRAYIFIRLFGCLARTTHQRRVLLPVRRVLFVREYNSLHSERVLRLILGAYHCDVIDATSHKQFLPAAVNTSLDTPLICKTIFYYVSLHCEIRVVHPVRTTRRLPTQAYNELLPHHVPLTALQVLTPPNPVLSINQGNIPFPLDHSYISRRVGLPDESEGWYANLVAPSMKWTLDSETPPQIVD</sequence>
<keyword evidence="2" id="KW-1185">Reference proteome</keyword>
<name>A0A0C9X454_9AGAR</name>
<dbReference type="EMBL" id="KN838910">
    <property type="protein sequence ID" value="KIJ92436.1"/>
    <property type="molecule type" value="Genomic_DNA"/>
</dbReference>
<gene>
    <name evidence="1" type="ORF">K443DRAFT_436070</name>
</gene>
<reference evidence="2" key="2">
    <citation type="submission" date="2015-01" db="EMBL/GenBank/DDBJ databases">
        <title>Evolutionary Origins and Diversification of the Mycorrhizal Mutualists.</title>
        <authorList>
            <consortium name="DOE Joint Genome Institute"/>
            <consortium name="Mycorrhizal Genomics Consortium"/>
            <person name="Kohler A."/>
            <person name="Kuo A."/>
            <person name="Nagy L.G."/>
            <person name="Floudas D."/>
            <person name="Copeland A."/>
            <person name="Barry K.W."/>
            <person name="Cichocki N."/>
            <person name="Veneault-Fourrey C."/>
            <person name="LaButti K."/>
            <person name="Lindquist E.A."/>
            <person name="Lipzen A."/>
            <person name="Lundell T."/>
            <person name="Morin E."/>
            <person name="Murat C."/>
            <person name="Riley R."/>
            <person name="Ohm R."/>
            <person name="Sun H."/>
            <person name="Tunlid A."/>
            <person name="Henrissat B."/>
            <person name="Grigoriev I.V."/>
            <person name="Hibbett D.S."/>
            <person name="Martin F."/>
        </authorList>
    </citation>
    <scope>NUCLEOTIDE SEQUENCE [LARGE SCALE GENOMIC DNA]</scope>
    <source>
        <strain evidence="2">LaAM-08-1</strain>
    </source>
</reference>
<proteinExistence type="predicted"/>
<evidence type="ECO:0000313" key="2">
    <source>
        <dbReference type="Proteomes" id="UP000054477"/>
    </source>
</evidence>
<dbReference type="Proteomes" id="UP000054477">
    <property type="component" value="Unassembled WGS sequence"/>
</dbReference>